<dbReference type="SUPFAM" id="SSF52172">
    <property type="entry name" value="CheY-like"/>
    <property type="match status" value="1"/>
</dbReference>
<comment type="caution">
    <text evidence="4">The sequence shown here is derived from an EMBL/GenBank/DDBJ whole genome shotgun (WGS) entry which is preliminary data.</text>
</comment>
<feature type="modified residue" description="4-aspartylphosphate" evidence="2">
    <location>
        <position position="61"/>
    </location>
</feature>
<dbReference type="Proteomes" id="UP000178187">
    <property type="component" value="Unassembled WGS sequence"/>
</dbReference>
<evidence type="ECO:0000313" key="4">
    <source>
        <dbReference type="EMBL" id="OGW99225.1"/>
    </source>
</evidence>
<dbReference type="Pfam" id="PF00072">
    <property type="entry name" value="Response_reg"/>
    <property type="match status" value="1"/>
</dbReference>
<evidence type="ECO:0000259" key="3">
    <source>
        <dbReference type="PROSITE" id="PS50110"/>
    </source>
</evidence>
<protein>
    <recommendedName>
        <fullName evidence="3">Response regulatory domain-containing protein</fullName>
    </recommendedName>
</protein>
<gene>
    <name evidence="4" type="ORF">A3G33_02185</name>
</gene>
<accession>A0A1G1L250</accession>
<reference evidence="4 5" key="1">
    <citation type="journal article" date="2016" name="Nat. Commun.">
        <title>Thousands of microbial genomes shed light on interconnected biogeochemical processes in an aquifer system.</title>
        <authorList>
            <person name="Anantharaman K."/>
            <person name="Brown C.T."/>
            <person name="Hug L.A."/>
            <person name="Sharon I."/>
            <person name="Castelle C.J."/>
            <person name="Probst A.J."/>
            <person name="Thomas B.C."/>
            <person name="Singh A."/>
            <person name="Wilkins M.J."/>
            <person name="Karaoz U."/>
            <person name="Brodie E.L."/>
            <person name="Williams K.H."/>
            <person name="Hubbard S.S."/>
            <person name="Banfield J.F."/>
        </authorList>
    </citation>
    <scope>NUCLEOTIDE SEQUENCE [LARGE SCALE GENOMIC DNA]</scope>
</reference>
<dbReference type="InterPro" id="IPR050595">
    <property type="entry name" value="Bact_response_regulator"/>
</dbReference>
<proteinExistence type="predicted"/>
<dbReference type="InterPro" id="IPR001789">
    <property type="entry name" value="Sig_transdc_resp-reg_receiver"/>
</dbReference>
<organism evidence="4 5">
    <name type="scientific">Candidatus Danuiimicrobium aquiferis</name>
    <dbReference type="NCBI Taxonomy" id="1801832"/>
    <lineage>
        <taxon>Bacteria</taxon>
        <taxon>Pseudomonadati</taxon>
        <taxon>Candidatus Omnitrophota</taxon>
        <taxon>Candidatus Danuiimicrobium</taxon>
    </lineage>
</organism>
<dbReference type="AlphaFoldDB" id="A0A1G1L250"/>
<sequence length="135" mass="15153">MINGFHMSKKKILVIDDEVNFSNLLKINLEDIGEYEVKAIYKGSEGYEAAREFCPDMIIIDVVLKDADGRDVLSLIKSDSQFQHVSVIILSAVPLKQILEKHPVLLGNTLILSKPITLAMLVEHIHQQLKKSENG</sequence>
<feature type="domain" description="Response regulatory" evidence="3">
    <location>
        <begin position="11"/>
        <end position="129"/>
    </location>
</feature>
<evidence type="ECO:0000256" key="1">
    <source>
        <dbReference type="ARBA" id="ARBA00022553"/>
    </source>
</evidence>
<dbReference type="InterPro" id="IPR011006">
    <property type="entry name" value="CheY-like_superfamily"/>
</dbReference>
<dbReference type="PROSITE" id="PS50110">
    <property type="entry name" value="RESPONSE_REGULATORY"/>
    <property type="match status" value="1"/>
</dbReference>
<dbReference type="GO" id="GO:0000160">
    <property type="term" value="P:phosphorelay signal transduction system"/>
    <property type="evidence" value="ECO:0007669"/>
    <property type="project" value="InterPro"/>
</dbReference>
<name>A0A1G1L250_9BACT</name>
<evidence type="ECO:0000313" key="5">
    <source>
        <dbReference type="Proteomes" id="UP000178187"/>
    </source>
</evidence>
<dbReference type="SMART" id="SM00448">
    <property type="entry name" value="REC"/>
    <property type="match status" value="1"/>
</dbReference>
<dbReference type="PANTHER" id="PTHR44591:SF3">
    <property type="entry name" value="RESPONSE REGULATORY DOMAIN-CONTAINING PROTEIN"/>
    <property type="match status" value="1"/>
</dbReference>
<evidence type="ECO:0000256" key="2">
    <source>
        <dbReference type="PROSITE-ProRule" id="PRU00169"/>
    </source>
</evidence>
<keyword evidence="1 2" id="KW-0597">Phosphoprotein</keyword>
<dbReference type="EMBL" id="MHFR01000012">
    <property type="protein sequence ID" value="OGW99225.1"/>
    <property type="molecule type" value="Genomic_DNA"/>
</dbReference>
<dbReference type="PANTHER" id="PTHR44591">
    <property type="entry name" value="STRESS RESPONSE REGULATOR PROTEIN 1"/>
    <property type="match status" value="1"/>
</dbReference>
<dbReference type="Gene3D" id="3.40.50.2300">
    <property type="match status" value="1"/>
</dbReference>